<dbReference type="RefSeq" id="WP_101575347.1">
    <property type="nucleotide sequence ID" value="NZ_PGVA01000002.1"/>
</dbReference>
<evidence type="ECO:0000313" key="8">
    <source>
        <dbReference type="Proteomes" id="UP000235114"/>
    </source>
</evidence>
<evidence type="ECO:0000259" key="4">
    <source>
        <dbReference type="Pfam" id="PF14449"/>
    </source>
</evidence>
<evidence type="ECO:0000313" key="5">
    <source>
        <dbReference type="EMBL" id="PLR86562.1"/>
    </source>
</evidence>
<dbReference type="EMBL" id="PGVD01000012">
    <property type="protein sequence ID" value="PLS00333.1"/>
    <property type="molecule type" value="Genomic_DNA"/>
</dbReference>
<dbReference type="GO" id="GO:0005576">
    <property type="term" value="C:extracellular region"/>
    <property type="evidence" value="ECO:0007669"/>
    <property type="project" value="UniProtKB-SubCell"/>
</dbReference>
<dbReference type="InterPro" id="IPR036689">
    <property type="entry name" value="ESAT-6-like_sf"/>
</dbReference>
<dbReference type="InterPro" id="IPR027797">
    <property type="entry name" value="PT-TG_dom"/>
</dbReference>
<protein>
    <recommendedName>
        <fullName evidence="4">Pre-toxin TG domain-containing protein</fullName>
    </recommendedName>
</protein>
<dbReference type="Proteomes" id="UP000235114">
    <property type="component" value="Unassembled WGS sequence"/>
</dbReference>
<dbReference type="OrthoDB" id="6636741at2"/>
<evidence type="ECO:0000256" key="3">
    <source>
        <dbReference type="SAM" id="Coils"/>
    </source>
</evidence>
<accession>A0A2N5GSE0</accession>
<feature type="coiled-coil region" evidence="3">
    <location>
        <begin position="51"/>
        <end position="89"/>
    </location>
</feature>
<evidence type="ECO:0000256" key="1">
    <source>
        <dbReference type="ARBA" id="ARBA00004613"/>
    </source>
</evidence>
<evidence type="ECO:0000313" key="7">
    <source>
        <dbReference type="Proteomes" id="UP000234951"/>
    </source>
</evidence>
<keyword evidence="3" id="KW-0175">Coiled coil</keyword>
<reference evidence="5 7" key="1">
    <citation type="submission" date="2017-11" db="EMBL/GenBank/DDBJ databases">
        <title>Comparitive Functional Genomics of Dry Heat Resistant strains isolated from the Viking Spacecraft.</title>
        <authorList>
            <person name="Seuylemezian A."/>
            <person name="Cooper K."/>
            <person name="Vaishampayan P."/>
        </authorList>
    </citation>
    <scope>NUCLEOTIDE SEQUENCE [LARGE SCALE GENOMIC DNA]</scope>
    <source>
        <strain evidence="5 7">M4.6</strain>
    </source>
</reference>
<dbReference type="AlphaFoldDB" id="A0A2N5GSE0"/>
<dbReference type="Pfam" id="PF14449">
    <property type="entry name" value="PT-TG"/>
    <property type="match status" value="1"/>
</dbReference>
<gene>
    <name evidence="5" type="ORF">CU635_01195</name>
    <name evidence="6" type="ORF">CVD25_03600</name>
</gene>
<feature type="domain" description="Pre-toxin TG" evidence="4">
    <location>
        <begin position="94"/>
        <end position="156"/>
    </location>
</feature>
<reference evidence="6 8" key="2">
    <citation type="submission" date="2017-12" db="EMBL/GenBank/DDBJ databases">
        <title>Comparative Functional Genomics of Dry Heat Resistant strains isolated from the Viking Spacecraft.</title>
        <authorList>
            <person name="Seuylemezian A."/>
            <person name="Cooper K."/>
            <person name="Vaishampayan P."/>
        </authorList>
    </citation>
    <scope>NUCLEOTIDE SEQUENCE [LARGE SCALE GENOMIC DNA]</scope>
    <source>
        <strain evidence="6 8">ATCC 29669</strain>
    </source>
</reference>
<name>A0A2N5GSE0_9BACI</name>
<proteinExistence type="predicted"/>
<keyword evidence="2" id="KW-0964">Secreted</keyword>
<dbReference type="Gene3D" id="1.10.287.1060">
    <property type="entry name" value="ESAT-6-like"/>
    <property type="match status" value="1"/>
</dbReference>
<dbReference type="SUPFAM" id="SSF140453">
    <property type="entry name" value="EsxAB dimer-like"/>
    <property type="match status" value="1"/>
</dbReference>
<evidence type="ECO:0000256" key="2">
    <source>
        <dbReference type="ARBA" id="ARBA00022525"/>
    </source>
</evidence>
<comment type="caution">
    <text evidence="5">The sequence shown here is derived from an EMBL/GenBank/DDBJ whole genome shotgun (WGS) entry which is preliminary data.</text>
</comment>
<keyword evidence="8" id="KW-1185">Reference proteome</keyword>
<organism evidence="5 7">
    <name type="scientific">Bacillus canaveralius</name>
    <dbReference type="NCBI Taxonomy" id="1403243"/>
    <lineage>
        <taxon>Bacteria</taxon>
        <taxon>Bacillati</taxon>
        <taxon>Bacillota</taxon>
        <taxon>Bacilli</taxon>
        <taxon>Bacillales</taxon>
        <taxon>Bacillaceae</taxon>
        <taxon>Bacillus</taxon>
    </lineage>
</organism>
<comment type="subcellular location">
    <subcellularLocation>
        <location evidence="1">Secreted</location>
    </subcellularLocation>
</comment>
<sequence>MSRIQIKVDELEEFADQFGKAERECSQALNAVTWHFNSLLADFPGVLPGGIHDLEAEFKQAIRQYRDKLDDAQRLIKMTAAEIKKADQKLAGSIGGFLLEMVGWYDLQRVYSEYDPVTGEKLSAGDRALAVGMLALSLFPPGKVVGVGGKVAVKGINAGIEAASKSSLPALAKNSKAFMAMKNVVNPNKVSEAFRVVYNRVVQGPLAATKVWFDQVMKKLGDLPVPANLQVQLAGVGPMRTTVRESLEGAKESVVRMVNSGGNSSNTVEVIDRGIAKTRPSWRQSEIDVGTEYPGYRDQVSFKDGNEVNHGTKNSSRPDFYISGHSIEVKNYKLTTSSGRKNLIRNVSKQINKRISDLPEKTNQSVIIDVRGQSVSRDVLRDIKQKINERTKGVAEIIFKMD</sequence>
<evidence type="ECO:0000313" key="6">
    <source>
        <dbReference type="EMBL" id="PLS00333.1"/>
    </source>
</evidence>
<dbReference type="EMBL" id="PGVA01000002">
    <property type="protein sequence ID" value="PLR86562.1"/>
    <property type="molecule type" value="Genomic_DNA"/>
</dbReference>
<dbReference type="Proteomes" id="UP000234951">
    <property type="component" value="Unassembled WGS sequence"/>
</dbReference>